<evidence type="ECO:0000256" key="11">
    <source>
        <dbReference type="HAMAP-Rule" id="MF_00454"/>
    </source>
</evidence>
<dbReference type="RefSeq" id="WP_145362715.1">
    <property type="nucleotide sequence ID" value="NZ_CP036268.1"/>
</dbReference>
<evidence type="ECO:0000256" key="8">
    <source>
        <dbReference type="ARBA" id="ARBA00023303"/>
    </source>
</evidence>
<comment type="activity regulation">
    <text evidence="11">Na(+) is not transported, but it plays an essential structural role and its presence is essential for fluoride channel function.</text>
</comment>
<dbReference type="Proteomes" id="UP000317318">
    <property type="component" value="Chromosome"/>
</dbReference>
<dbReference type="InterPro" id="IPR003691">
    <property type="entry name" value="FluC"/>
</dbReference>
<accession>A0A517QY25</accession>
<feature type="binding site" evidence="11">
    <location>
        <position position="82"/>
    </location>
    <ligand>
        <name>Na(+)</name>
        <dbReference type="ChEBI" id="CHEBI:29101"/>
        <note>structural</note>
    </ligand>
</feature>
<keyword evidence="2 11" id="KW-1003">Cell membrane</keyword>
<name>A0A517QY25_9PLAN</name>
<dbReference type="OrthoDB" id="9815830at2"/>
<evidence type="ECO:0000256" key="1">
    <source>
        <dbReference type="ARBA" id="ARBA00004651"/>
    </source>
</evidence>
<keyword evidence="6 11" id="KW-0406">Ion transport</keyword>
<comment type="catalytic activity">
    <reaction evidence="10">
        <text>fluoride(in) = fluoride(out)</text>
        <dbReference type="Rhea" id="RHEA:76159"/>
        <dbReference type="ChEBI" id="CHEBI:17051"/>
    </reaction>
    <physiologicalReaction direction="left-to-right" evidence="10">
        <dbReference type="Rhea" id="RHEA:76160"/>
    </physiologicalReaction>
</comment>
<evidence type="ECO:0000256" key="6">
    <source>
        <dbReference type="ARBA" id="ARBA00023065"/>
    </source>
</evidence>
<evidence type="ECO:0000256" key="4">
    <source>
        <dbReference type="ARBA" id="ARBA00022692"/>
    </source>
</evidence>
<keyword evidence="8 11" id="KW-0407">Ion channel</keyword>
<comment type="subcellular location">
    <subcellularLocation>
        <location evidence="1 11">Cell membrane</location>
        <topology evidence="1 11">Multi-pass membrane protein</topology>
    </subcellularLocation>
</comment>
<evidence type="ECO:0000256" key="5">
    <source>
        <dbReference type="ARBA" id="ARBA00022989"/>
    </source>
</evidence>
<keyword evidence="3" id="KW-0997">Cell inner membrane</keyword>
<evidence type="ECO:0000313" key="13">
    <source>
        <dbReference type="Proteomes" id="UP000317318"/>
    </source>
</evidence>
<keyword evidence="5 11" id="KW-1133">Transmembrane helix</keyword>
<dbReference type="AlphaFoldDB" id="A0A517QY25"/>
<protein>
    <recommendedName>
        <fullName evidence="11">Fluoride-specific ion channel FluC</fullName>
    </recommendedName>
</protein>
<dbReference type="PANTHER" id="PTHR28259">
    <property type="entry name" value="FLUORIDE EXPORT PROTEIN 1-RELATED"/>
    <property type="match status" value="1"/>
</dbReference>
<feature type="transmembrane region" description="Helical" evidence="11">
    <location>
        <begin position="71"/>
        <end position="89"/>
    </location>
</feature>
<comment type="similarity">
    <text evidence="9 11">Belongs to the fluoride channel Fluc/FEX (TC 1.A.43) family.</text>
</comment>
<evidence type="ECO:0000256" key="9">
    <source>
        <dbReference type="ARBA" id="ARBA00035120"/>
    </source>
</evidence>
<dbReference type="KEGG" id="svp:Pan189_08720"/>
<dbReference type="GO" id="GO:0005886">
    <property type="term" value="C:plasma membrane"/>
    <property type="evidence" value="ECO:0007669"/>
    <property type="project" value="UniProtKB-SubCell"/>
</dbReference>
<feature type="transmembrane region" description="Helical" evidence="11">
    <location>
        <begin position="38"/>
        <end position="59"/>
    </location>
</feature>
<comment type="function">
    <text evidence="11">Fluoride-specific ion channel. Important for reducing fluoride concentration in the cell, thus reducing its toxicity.</text>
</comment>
<keyword evidence="11" id="KW-0813">Transport</keyword>
<feature type="transmembrane region" description="Helical" evidence="11">
    <location>
        <begin position="101"/>
        <end position="121"/>
    </location>
</feature>
<gene>
    <name evidence="11 12" type="primary">crcB</name>
    <name evidence="11" type="synonym">fluC</name>
    <name evidence="12" type="ORF">Pan189_08720</name>
</gene>
<keyword evidence="7 11" id="KW-0472">Membrane</keyword>
<sequence length="132" mass="13987">MPQNFPLALLAVGFGGAVGAIARFLVSLWARRLFPDYAPLGTLLVNVVGCLLIGYLGTLAMRSQLSPELKLLLVTGGLGSLTTFSTFGYETLEYVTDFKRWDLAALNVALNLLLGLAAVAAGRQIALWSTAG</sequence>
<dbReference type="HAMAP" id="MF_00454">
    <property type="entry name" value="FluC"/>
    <property type="match status" value="1"/>
</dbReference>
<feature type="binding site" evidence="11">
    <location>
        <position position="79"/>
    </location>
    <ligand>
        <name>Na(+)</name>
        <dbReference type="ChEBI" id="CHEBI:29101"/>
        <note>structural</note>
    </ligand>
</feature>
<dbReference type="Pfam" id="PF02537">
    <property type="entry name" value="CRCB"/>
    <property type="match status" value="1"/>
</dbReference>
<dbReference type="NCBIfam" id="TIGR00494">
    <property type="entry name" value="crcB"/>
    <property type="match status" value="1"/>
</dbReference>
<evidence type="ECO:0000313" key="12">
    <source>
        <dbReference type="EMBL" id="QDT36514.1"/>
    </source>
</evidence>
<dbReference type="EMBL" id="CP036268">
    <property type="protein sequence ID" value="QDT36514.1"/>
    <property type="molecule type" value="Genomic_DNA"/>
</dbReference>
<evidence type="ECO:0000256" key="10">
    <source>
        <dbReference type="ARBA" id="ARBA00035585"/>
    </source>
</evidence>
<dbReference type="GO" id="GO:0046872">
    <property type="term" value="F:metal ion binding"/>
    <property type="evidence" value="ECO:0007669"/>
    <property type="project" value="UniProtKB-KW"/>
</dbReference>
<evidence type="ECO:0000256" key="2">
    <source>
        <dbReference type="ARBA" id="ARBA00022475"/>
    </source>
</evidence>
<dbReference type="GO" id="GO:0062054">
    <property type="term" value="F:fluoride channel activity"/>
    <property type="evidence" value="ECO:0007669"/>
    <property type="project" value="UniProtKB-UniRule"/>
</dbReference>
<evidence type="ECO:0000256" key="7">
    <source>
        <dbReference type="ARBA" id="ARBA00023136"/>
    </source>
</evidence>
<keyword evidence="13" id="KW-1185">Reference proteome</keyword>
<reference evidence="12 13" key="1">
    <citation type="submission" date="2019-02" db="EMBL/GenBank/DDBJ databases">
        <title>Deep-cultivation of Planctomycetes and their phenomic and genomic characterization uncovers novel biology.</title>
        <authorList>
            <person name="Wiegand S."/>
            <person name="Jogler M."/>
            <person name="Boedeker C."/>
            <person name="Pinto D."/>
            <person name="Vollmers J."/>
            <person name="Rivas-Marin E."/>
            <person name="Kohn T."/>
            <person name="Peeters S.H."/>
            <person name="Heuer A."/>
            <person name="Rast P."/>
            <person name="Oberbeckmann S."/>
            <person name="Bunk B."/>
            <person name="Jeske O."/>
            <person name="Meyerdierks A."/>
            <person name="Storesund J.E."/>
            <person name="Kallscheuer N."/>
            <person name="Luecker S."/>
            <person name="Lage O.M."/>
            <person name="Pohl T."/>
            <person name="Merkel B.J."/>
            <person name="Hornburger P."/>
            <person name="Mueller R.-W."/>
            <person name="Bruemmer F."/>
            <person name="Labrenz M."/>
            <person name="Spormann A.M."/>
            <person name="Op den Camp H."/>
            <person name="Overmann J."/>
            <person name="Amann R."/>
            <person name="Jetten M.S.M."/>
            <person name="Mascher T."/>
            <person name="Medema M.H."/>
            <person name="Devos D.P."/>
            <person name="Kaster A.-K."/>
            <person name="Ovreas L."/>
            <person name="Rohde M."/>
            <person name="Galperin M.Y."/>
            <person name="Jogler C."/>
        </authorList>
    </citation>
    <scope>NUCLEOTIDE SEQUENCE [LARGE SCALE GENOMIC DNA]</scope>
    <source>
        <strain evidence="12 13">Pan189</strain>
    </source>
</reference>
<proteinExistence type="inferred from homology"/>
<organism evidence="12 13">
    <name type="scientific">Stratiformator vulcanicus</name>
    <dbReference type="NCBI Taxonomy" id="2527980"/>
    <lineage>
        <taxon>Bacteria</taxon>
        <taxon>Pseudomonadati</taxon>
        <taxon>Planctomycetota</taxon>
        <taxon>Planctomycetia</taxon>
        <taxon>Planctomycetales</taxon>
        <taxon>Planctomycetaceae</taxon>
        <taxon>Stratiformator</taxon>
    </lineage>
</organism>
<keyword evidence="11" id="KW-0915">Sodium</keyword>
<keyword evidence="11" id="KW-0479">Metal-binding</keyword>
<evidence type="ECO:0000256" key="3">
    <source>
        <dbReference type="ARBA" id="ARBA00022519"/>
    </source>
</evidence>
<feature type="transmembrane region" description="Helical" evidence="11">
    <location>
        <begin position="7"/>
        <end position="26"/>
    </location>
</feature>
<dbReference type="GO" id="GO:0140114">
    <property type="term" value="P:cellular detoxification of fluoride"/>
    <property type="evidence" value="ECO:0007669"/>
    <property type="project" value="UniProtKB-UniRule"/>
</dbReference>
<keyword evidence="4 11" id="KW-0812">Transmembrane</keyword>
<dbReference type="PANTHER" id="PTHR28259:SF1">
    <property type="entry name" value="FLUORIDE EXPORT PROTEIN 1-RELATED"/>
    <property type="match status" value="1"/>
</dbReference>